<keyword evidence="5" id="KW-0539">Nucleus</keyword>
<gene>
    <name evidence="9" type="primary">TMEM53</name>
    <name evidence="9" type="ORF">SK128_026227</name>
</gene>
<proteinExistence type="inferred from homology"/>
<dbReference type="SUPFAM" id="SSF53474">
    <property type="entry name" value="alpha/beta-Hydrolases"/>
    <property type="match status" value="1"/>
</dbReference>
<dbReference type="InterPro" id="IPR008547">
    <property type="entry name" value="DUF829_TMEM53"/>
</dbReference>
<reference evidence="9 10" key="1">
    <citation type="submission" date="2023-11" db="EMBL/GenBank/DDBJ databases">
        <title>Halocaridina rubra genome assembly.</title>
        <authorList>
            <person name="Smith C."/>
        </authorList>
    </citation>
    <scope>NUCLEOTIDE SEQUENCE [LARGE SCALE GENOMIC DNA]</scope>
    <source>
        <strain evidence="9">EP-1</strain>
        <tissue evidence="9">Whole</tissue>
    </source>
</reference>
<feature type="region of interest" description="Disordered" evidence="7">
    <location>
        <begin position="286"/>
        <end position="305"/>
    </location>
</feature>
<evidence type="ECO:0000313" key="10">
    <source>
        <dbReference type="Proteomes" id="UP001381693"/>
    </source>
</evidence>
<feature type="compositionally biased region" description="Basic and acidic residues" evidence="7">
    <location>
        <begin position="294"/>
        <end position="305"/>
    </location>
</feature>
<keyword evidence="10" id="KW-1185">Reference proteome</keyword>
<feature type="transmembrane region" description="Helical" evidence="8">
    <location>
        <begin position="170"/>
        <end position="197"/>
    </location>
</feature>
<evidence type="ECO:0000256" key="1">
    <source>
        <dbReference type="ARBA" id="ARBA00007387"/>
    </source>
</evidence>
<dbReference type="AlphaFoldDB" id="A0AAN8WM06"/>
<keyword evidence="3 8" id="KW-1133">Transmembrane helix</keyword>
<keyword evidence="4 8" id="KW-0472">Membrane</keyword>
<protein>
    <submittedName>
        <fullName evidence="9">Transmembrane protein 53</fullName>
    </submittedName>
</protein>
<evidence type="ECO:0000256" key="8">
    <source>
        <dbReference type="SAM" id="Phobius"/>
    </source>
</evidence>
<evidence type="ECO:0000256" key="3">
    <source>
        <dbReference type="ARBA" id="ARBA00022989"/>
    </source>
</evidence>
<keyword evidence="2 8" id="KW-0812">Transmembrane</keyword>
<evidence type="ECO:0000256" key="5">
    <source>
        <dbReference type="ARBA" id="ARBA00023242"/>
    </source>
</evidence>
<dbReference type="Pfam" id="PF05705">
    <property type="entry name" value="DUF829"/>
    <property type="match status" value="1"/>
</dbReference>
<dbReference type="PANTHER" id="PTHR12265:SF30">
    <property type="entry name" value="TRANSMEMBRANE PROTEIN 53"/>
    <property type="match status" value="1"/>
</dbReference>
<comment type="subcellular location">
    <subcellularLocation>
        <location evidence="6">Nucleus outer membrane</location>
        <topology evidence="6">Single-pass membrane protein</topology>
    </subcellularLocation>
</comment>
<evidence type="ECO:0000313" key="9">
    <source>
        <dbReference type="EMBL" id="KAK7066416.1"/>
    </source>
</evidence>
<sequence length="305" mass="34858">MEDDLEYYITFPTPTPRETLGNVTKDEEEDFVFINGANGEKEPVVFLLGWLGAKDQHLAKYCSIYNQRGCITIRYTSPLSYLFIRPRVKLMPIARKLLALLKDMSLDAHPVFFHVLSNNGSTLYYYITQALEETDAPVIDIKGLIFDSTPAPRRVYSGTRAIYEITAGSIWMKLCASLGMMIYLMSWGVLSVLWTIISGKLPKYPPWSLVEERLRCPQLFLYSKADKLIAADDVEFFITERQKLGVPVMKRCWDDSPHVQHFRHHPEEYSNSIYNFLSTCLSKGSVAKGDAPSCDEKEKEKPKSD</sequence>
<comment type="caution">
    <text evidence="9">The sequence shown here is derived from an EMBL/GenBank/DDBJ whole genome shotgun (WGS) entry which is preliminary data.</text>
</comment>
<comment type="similarity">
    <text evidence="1">Belongs to the TMEM53 family.</text>
</comment>
<evidence type="ECO:0000256" key="6">
    <source>
        <dbReference type="ARBA" id="ARBA00034303"/>
    </source>
</evidence>
<dbReference type="Proteomes" id="UP001381693">
    <property type="component" value="Unassembled WGS sequence"/>
</dbReference>
<dbReference type="GO" id="GO:0005640">
    <property type="term" value="C:nuclear outer membrane"/>
    <property type="evidence" value="ECO:0007669"/>
    <property type="project" value="UniProtKB-SubCell"/>
</dbReference>
<evidence type="ECO:0000256" key="4">
    <source>
        <dbReference type="ARBA" id="ARBA00023136"/>
    </source>
</evidence>
<dbReference type="EMBL" id="JAXCGZ010019209">
    <property type="protein sequence ID" value="KAK7066416.1"/>
    <property type="molecule type" value="Genomic_DNA"/>
</dbReference>
<evidence type="ECO:0000256" key="2">
    <source>
        <dbReference type="ARBA" id="ARBA00022692"/>
    </source>
</evidence>
<dbReference type="PANTHER" id="PTHR12265">
    <property type="entry name" value="TRANSMEMBRANE PROTEIN 53"/>
    <property type="match status" value="1"/>
</dbReference>
<accession>A0AAN8WM06</accession>
<name>A0AAN8WM06_HALRR</name>
<organism evidence="9 10">
    <name type="scientific">Halocaridina rubra</name>
    <name type="common">Hawaiian red shrimp</name>
    <dbReference type="NCBI Taxonomy" id="373956"/>
    <lineage>
        <taxon>Eukaryota</taxon>
        <taxon>Metazoa</taxon>
        <taxon>Ecdysozoa</taxon>
        <taxon>Arthropoda</taxon>
        <taxon>Crustacea</taxon>
        <taxon>Multicrustacea</taxon>
        <taxon>Malacostraca</taxon>
        <taxon>Eumalacostraca</taxon>
        <taxon>Eucarida</taxon>
        <taxon>Decapoda</taxon>
        <taxon>Pleocyemata</taxon>
        <taxon>Caridea</taxon>
        <taxon>Atyoidea</taxon>
        <taxon>Atyidae</taxon>
        <taxon>Halocaridina</taxon>
    </lineage>
</organism>
<dbReference type="InterPro" id="IPR029058">
    <property type="entry name" value="AB_hydrolase_fold"/>
</dbReference>
<evidence type="ECO:0000256" key="7">
    <source>
        <dbReference type="SAM" id="MobiDB-lite"/>
    </source>
</evidence>